<evidence type="ECO:0000313" key="2">
    <source>
        <dbReference type="EMBL" id="PRY47375.1"/>
    </source>
</evidence>
<evidence type="ECO:0000259" key="1">
    <source>
        <dbReference type="Pfam" id="PF13586"/>
    </source>
</evidence>
<proteinExistence type="predicted"/>
<comment type="caution">
    <text evidence="2">The sequence shown here is derived from an EMBL/GenBank/DDBJ whole genome shotgun (WGS) entry which is preliminary data.</text>
</comment>
<keyword evidence="3" id="KW-1185">Reference proteome</keyword>
<dbReference type="Proteomes" id="UP000239210">
    <property type="component" value="Unassembled WGS sequence"/>
</dbReference>
<dbReference type="PANTHER" id="PTHR30007">
    <property type="entry name" value="PHP DOMAIN PROTEIN"/>
    <property type="match status" value="1"/>
</dbReference>
<dbReference type="Pfam" id="PF13586">
    <property type="entry name" value="DDE_Tnp_1_2"/>
    <property type="match status" value="1"/>
</dbReference>
<gene>
    <name evidence="2" type="ORF">LY71_1145</name>
</gene>
<dbReference type="EMBL" id="PVTG01000014">
    <property type="protein sequence ID" value="PRY47375.1"/>
    <property type="molecule type" value="Genomic_DNA"/>
</dbReference>
<accession>A0A2T0TNX9</accession>
<evidence type="ECO:0000313" key="3">
    <source>
        <dbReference type="Proteomes" id="UP000239210"/>
    </source>
</evidence>
<dbReference type="AlphaFoldDB" id="A0A2T0TNX9"/>
<dbReference type="InterPro" id="IPR025668">
    <property type="entry name" value="Tnp_DDE_dom"/>
</dbReference>
<dbReference type="PANTHER" id="PTHR30007:SF1">
    <property type="entry name" value="BLR1914 PROTEIN"/>
    <property type="match status" value="1"/>
</dbReference>
<name>A0A2T0TNX9_9ACTN</name>
<protein>
    <submittedName>
        <fullName evidence="2">DDE family transposase</fullName>
    </submittedName>
</protein>
<sequence>MHGNKGYDNLSVRRYLRRRGIAARIARLGRDSSARLGRHRWVVERTLGWLLSYKRLALRYDRTAVTITVLARLAIPLICARRLPANYRNVV</sequence>
<feature type="domain" description="Transposase DDE" evidence="1">
    <location>
        <begin position="1"/>
        <end position="70"/>
    </location>
</feature>
<organism evidence="2 3">
    <name type="scientific">Geodermatophilus tzadiensis</name>
    <dbReference type="NCBI Taxonomy" id="1137988"/>
    <lineage>
        <taxon>Bacteria</taxon>
        <taxon>Bacillati</taxon>
        <taxon>Actinomycetota</taxon>
        <taxon>Actinomycetes</taxon>
        <taxon>Geodermatophilales</taxon>
        <taxon>Geodermatophilaceae</taxon>
        <taxon>Geodermatophilus</taxon>
    </lineage>
</organism>
<reference evidence="2 3" key="1">
    <citation type="submission" date="2018-03" db="EMBL/GenBank/DDBJ databases">
        <title>Genomic Encyclopedia of Archaeal and Bacterial Type Strains, Phase II (KMG-II): from individual species to whole genera.</title>
        <authorList>
            <person name="Goeker M."/>
        </authorList>
    </citation>
    <scope>NUCLEOTIDE SEQUENCE [LARGE SCALE GENOMIC DNA]</scope>
    <source>
        <strain evidence="2 3">DSM 45416</strain>
    </source>
</reference>